<dbReference type="GO" id="GO:0005789">
    <property type="term" value="C:endoplasmic reticulum membrane"/>
    <property type="evidence" value="ECO:0007669"/>
    <property type="project" value="UniProtKB-SubCell"/>
</dbReference>
<evidence type="ECO:0000313" key="16">
    <source>
        <dbReference type="Proteomes" id="UP000015464"/>
    </source>
</evidence>
<protein>
    <submittedName>
        <fullName evidence="15">Synaptotagmin family C2 domain-containing protein</fullName>
    </submittedName>
</protein>
<reference evidence="15 16" key="1">
    <citation type="journal article" date="2011" name="Science">
        <title>Comparative functional genomics of the fission yeasts.</title>
        <authorList>
            <person name="Rhind N."/>
            <person name="Chen Z."/>
            <person name="Yassour M."/>
            <person name="Thompson D.A."/>
            <person name="Haas B.J."/>
            <person name="Habib N."/>
            <person name="Wapinski I."/>
            <person name="Roy S."/>
            <person name="Lin M.F."/>
            <person name="Heiman D.I."/>
            <person name="Young S.K."/>
            <person name="Furuya K."/>
            <person name="Guo Y."/>
            <person name="Pidoux A."/>
            <person name="Chen H.M."/>
            <person name="Robbertse B."/>
            <person name="Goldberg J.M."/>
            <person name="Aoki K."/>
            <person name="Bayne E.H."/>
            <person name="Berlin A.M."/>
            <person name="Desjardins C.A."/>
            <person name="Dobbs E."/>
            <person name="Dukaj L."/>
            <person name="Fan L."/>
            <person name="FitzGerald M.G."/>
            <person name="French C."/>
            <person name="Gujja S."/>
            <person name="Hansen K."/>
            <person name="Keifenheim D."/>
            <person name="Levin J.Z."/>
            <person name="Mosher R.A."/>
            <person name="Mueller C.A."/>
            <person name="Pfiffner J."/>
            <person name="Priest M."/>
            <person name="Russ C."/>
            <person name="Smialowska A."/>
            <person name="Swoboda P."/>
            <person name="Sykes S.M."/>
            <person name="Vaughn M."/>
            <person name="Vengrova S."/>
            <person name="Yoder R."/>
            <person name="Zeng Q."/>
            <person name="Allshire R."/>
            <person name="Baulcombe D."/>
            <person name="Birren B.W."/>
            <person name="Brown W."/>
            <person name="Ekwall K."/>
            <person name="Kellis M."/>
            <person name="Leatherwood J."/>
            <person name="Levin H."/>
            <person name="Margalit H."/>
            <person name="Martienssen R."/>
            <person name="Nieduszynski C.A."/>
            <person name="Spatafora J.W."/>
            <person name="Friedman N."/>
            <person name="Dalgaard J.Z."/>
            <person name="Baumann P."/>
            <person name="Niki H."/>
            <person name="Regev A."/>
            <person name="Nusbaum C."/>
        </authorList>
    </citation>
    <scope>NUCLEOTIDE SEQUENCE [LARGE SCALE GENOMIC DNA]</scope>
    <source>
        <strain evidence="16">OY26 / ATCC MYA-4695 / CBS 11777 / NBRC 106824 / NRRL Y48691</strain>
    </source>
</reference>
<feature type="compositionally biased region" description="Polar residues" evidence="11">
    <location>
        <begin position="12"/>
        <end position="24"/>
    </location>
</feature>
<sequence length="1210" mass="135407">MSSQPDSRENESQTNEITRSQKMSLPTDGPGGKLDVSVEKKPSSEPEQSKTNSQSEGIKEVRVQDTDASNQALEVPENMQAPVSDDKVKEELPAIKVVKDEKPKSKYDSEVLFERNERLVDFCRKYLPGLSTEALDLALRWKEIFIQYFSDSRLVLLTGLLSFLFGYFRFGFLSLFVVMAICIQYHRISSRRVRMSFRDDYTRYLAFRRLESNPESVTWLNTFLQQFWYIFEPSLSTAVIEIADQVLSENIPNFLDSMALSSFTLGTKSPRIEYVRSYPKTEEDEIMMDWKVSFTPEDLSDLTGREIASRVNPKIALDIKIGKSVASAKMPVLVENVSFSGHLRVKVKLIDEFPHAKNVGITFIEKPAFSYVLKPIGGDKLGFDINNIPGLTSFINDQVHENLGPMMYSPNVFELDIQSLVGSSDLKVAIGAVEIHLKRCESLKGDVLGSIDPYVVIKNSFGKKIGTSKTVQNSTSPTFNETFYAIINSYAENLILEVYDFNDLRKDKLIGSATIPLSALEAMPASNDVKTPVILNNKHRGTLIYDTKFYPTVDVDEEASEKIEGPGIVQFTAHQCKDLSKDPSKRHTAYANLIINDKIMHTTRKIKKNNNPSWDEFCGTVVPNGEKAMVGVQVFTDDHSRPFGTINMNLQELVSAAKKGLSWFQFPTANGGRVRLSATWKPIEMSVGDPGSLVVALPIGVMRIHVRSCNSLHSKLPGKKCDAYVRALSYSMEQGRTVVIKDSLNPYWDEYVYVPVMTKHDTCQLQVMQYESNGADTVISSLSIPVSKFIQQGENGSFLEYHEPQELTTNLTSLRGLQGKSSITYRYDFYPLASTSEQKAPQNSPSDKTPSVVATSKETLEAKPETEKNPVAKKQPAKQISELLSPPEDVGDCLKYNSGFLAFDIISCQLSGNYKLAIFLDDLPHHIYMSPDLKAHNGSIIHELGRTFIRQLQFSECSFKLLDGEKIIGSQTCSTKKLVTEGSSKPFKLAFDRNASFSIAFRFTPVVVELDETEKYENMGKMIVDILNATDLASADSNGKSDPFVLFELQGEEVFRTKTIKKNLNPVFNEGFEVELPCKQTSHFVARVFDRDFGNKDDPLGNCLVDLSKLEQRQYTSFELPLDSNQGILNLRIYFDPRWVLRSKRAGSSSFAEDILGQTAQLMAKPLEGISSLSEAAFGGINAAVDGVTSVAQITNKMRKGFTRGLKKDK</sequence>
<dbReference type="InterPro" id="IPR035892">
    <property type="entry name" value="C2_domain_sf"/>
</dbReference>
<proteinExistence type="predicted"/>
<keyword evidence="5" id="KW-0677">Repeat</keyword>
<feature type="compositionally biased region" description="Basic and acidic residues" evidence="11">
    <location>
        <begin position="36"/>
        <end position="48"/>
    </location>
</feature>
<keyword evidence="8" id="KW-0445">Lipid transport</keyword>
<evidence type="ECO:0000256" key="2">
    <source>
        <dbReference type="ARBA" id="ARBA00022448"/>
    </source>
</evidence>
<dbReference type="GeneID" id="25038126"/>
<feature type="compositionally biased region" description="Basic and acidic residues" evidence="11">
    <location>
        <begin position="1"/>
        <end position="11"/>
    </location>
</feature>
<evidence type="ECO:0000256" key="7">
    <source>
        <dbReference type="ARBA" id="ARBA00022989"/>
    </source>
</evidence>
<evidence type="ECO:0000313" key="15">
    <source>
        <dbReference type="EMBL" id="EPY53279.1"/>
    </source>
</evidence>
<evidence type="ECO:0000256" key="1">
    <source>
        <dbReference type="ARBA" id="ARBA00004586"/>
    </source>
</evidence>
<dbReference type="CDD" id="cd04045">
    <property type="entry name" value="C2C_Tricalbin-like"/>
    <property type="match status" value="1"/>
</dbReference>
<dbReference type="STRING" id="653667.S9W417"/>
<evidence type="ECO:0000256" key="5">
    <source>
        <dbReference type="ARBA" id="ARBA00022737"/>
    </source>
</evidence>
<dbReference type="InterPro" id="IPR031468">
    <property type="entry name" value="SMP_LBD"/>
</dbReference>
<dbReference type="PANTHER" id="PTHR46980:SF2">
    <property type="entry name" value="TRICALBIN-1-RELATED"/>
    <property type="match status" value="1"/>
</dbReference>
<feature type="region of interest" description="Disordered" evidence="11">
    <location>
        <begin position="836"/>
        <end position="880"/>
    </location>
</feature>
<dbReference type="CDD" id="cd21678">
    <property type="entry name" value="SMP_TCB"/>
    <property type="match status" value="1"/>
</dbReference>
<dbReference type="InterPro" id="IPR037762">
    <property type="entry name" value="C2C_Tricalbin"/>
</dbReference>
<feature type="domain" description="C2" evidence="13">
    <location>
        <begin position="412"/>
        <end position="530"/>
    </location>
</feature>
<dbReference type="Pfam" id="PF24920">
    <property type="entry name" value="C2_TCB1"/>
    <property type="match status" value="1"/>
</dbReference>
<dbReference type="GO" id="GO:0008289">
    <property type="term" value="F:lipid binding"/>
    <property type="evidence" value="ECO:0007669"/>
    <property type="project" value="UniProtKB-KW"/>
</dbReference>
<feature type="domain" description="C2" evidence="13">
    <location>
        <begin position="549"/>
        <end position="664"/>
    </location>
</feature>
<feature type="transmembrane region" description="Helical" evidence="12">
    <location>
        <begin position="154"/>
        <end position="181"/>
    </location>
</feature>
<dbReference type="Pfam" id="PF00168">
    <property type="entry name" value="C2"/>
    <property type="match status" value="4"/>
</dbReference>
<dbReference type="Proteomes" id="UP000015464">
    <property type="component" value="Unassembled WGS sequence"/>
</dbReference>
<dbReference type="GO" id="GO:0061817">
    <property type="term" value="P:endoplasmic reticulum-plasma membrane tethering"/>
    <property type="evidence" value="ECO:0007669"/>
    <property type="project" value="InterPro"/>
</dbReference>
<feature type="region of interest" description="Disordered" evidence="11">
    <location>
        <begin position="1"/>
        <end position="81"/>
    </location>
</feature>
<dbReference type="InterPro" id="IPR017147">
    <property type="entry name" value="Tricalbin"/>
</dbReference>
<dbReference type="eggNOG" id="KOG1012">
    <property type="taxonomic scope" value="Eukaryota"/>
</dbReference>
<keyword evidence="16" id="KW-1185">Reference proteome</keyword>
<evidence type="ECO:0000256" key="4">
    <source>
        <dbReference type="ARBA" id="ARBA00022692"/>
    </source>
</evidence>
<dbReference type="InterPro" id="IPR037756">
    <property type="entry name" value="C2D_Tricalbin"/>
</dbReference>
<feature type="domain" description="SMP-LTD" evidence="14">
    <location>
        <begin position="213"/>
        <end position="418"/>
    </location>
</feature>
<dbReference type="InterPro" id="IPR052455">
    <property type="entry name" value="Tricalbin_domain"/>
</dbReference>
<dbReference type="PROSITE" id="PS51847">
    <property type="entry name" value="SMP"/>
    <property type="match status" value="1"/>
</dbReference>
<keyword evidence="7 12" id="KW-1133">Transmembrane helix</keyword>
<evidence type="ECO:0000256" key="8">
    <source>
        <dbReference type="ARBA" id="ARBA00023055"/>
    </source>
</evidence>
<feature type="domain" description="C2" evidence="13">
    <location>
        <begin position="1002"/>
        <end position="1120"/>
    </location>
</feature>
<dbReference type="SUPFAM" id="SSF49562">
    <property type="entry name" value="C2 domain (Calcium/lipid-binding domain, CaLB)"/>
    <property type="match status" value="4"/>
</dbReference>
<dbReference type="OrthoDB" id="1029639at2759"/>
<dbReference type="InterPro" id="IPR037761">
    <property type="entry name" value="C2A_Tricalbin"/>
</dbReference>
<evidence type="ECO:0000256" key="11">
    <source>
        <dbReference type="SAM" id="MobiDB-lite"/>
    </source>
</evidence>
<dbReference type="Gene3D" id="2.60.40.150">
    <property type="entry name" value="C2 domain"/>
    <property type="match status" value="4"/>
</dbReference>
<evidence type="ECO:0000256" key="6">
    <source>
        <dbReference type="ARBA" id="ARBA00022824"/>
    </source>
</evidence>
<evidence type="ECO:0000256" key="12">
    <source>
        <dbReference type="SAM" id="Phobius"/>
    </source>
</evidence>
<organism evidence="15 16">
    <name type="scientific">Schizosaccharomyces cryophilus (strain OY26 / ATCC MYA-4695 / CBS 11777 / NBRC 106824 / NRRL Y48691)</name>
    <name type="common">Fission yeast</name>
    <dbReference type="NCBI Taxonomy" id="653667"/>
    <lineage>
        <taxon>Eukaryota</taxon>
        <taxon>Fungi</taxon>
        <taxon>Dikarya</taxon>
        <taxon>Ascomycota</taxon>
        <taxon>Taphrinomycotina</taxon>
        <taxon>Schizosaccharomycetes</taxon>
        <taxon>Schizosaccharomycetales</taxon>
        <taxon>Schizosaccharomycetaceae</taxon>
        <taxon>Schizosaccharomyces</taxon>
    </lineage>
</organism>
<dbReference type="OMA" id="VLMDDYM"/>
<keyword evidence="2" id="KW-0813">Transport</keyword>
<dbReference type="CDD" id="cd04044">
    <property type="entry name" value="C2A_Tricalbin-like"/>
    <property type="match status" value="1"/>
</dbReference>
<dbReference type="PANTHER" id="PTHR46980">
    <property type="entry name" value="TRICALBIN-1-RELATED"/>
    <property type="match status" value="1"/>
</dbReference>
<keyword evidence="10 12" id="KW-0472">Membrane</keyword>
<keyword evidence="6" id="KW-0256">Endoplasmic reticulum</keyword>
<gene>
    <name evidence="15" type="ORF">SPOG_03809</name>
</gene>
<dbReference type="PROSITE" id="PS50004">
    <property type="entry name" value="C2"/>
    <property type="match status" value="4"/>
</dbReference>
<dbReference type="InterPro" id="IPR037765">
    <property type="entry name" value="C2B_Tricalbin"/>
</dbReference>
<dbReference type="InterPro" id="IPR056910">
    <property type="entry name" value="TCB1-3_C2"/>
</dbReference>
<dbReference type="SMART" id="SM00239">
    <property type="entry name" value="C2"/>
    <property type="match status" value="4"/>
</dbReference>
<evidence type="ECO:0000259" key="14">
    <source>
        <dbReference type="PROSITE" id="PS51847"/>
    </source>
</evidence>
<dbReference type="GO" id="GO:0006869">
    <property type="term" value="P:lipid transport"/>
    <property type="evidence" value="ECO:0007669"/>
    <property type="project" value="UniProtKB-KW"/>
</dbReference>
<dbReference type="PIRSF" id="PIRSF037232">
    <property type="entry name" value="Tricalbin"/>
    <property type="match status" value="1"/>
</dbReference>
<keyword evidence="3" id="KW-0597">Phosphoprotein</keyword>
<evidence type="ECO:0000256" key="3">
    <source>
        <dbReference type="ARBA" id="ARBA00022553"/>
    </source>
</evidence>
<dbReference type="EMBL" id="KE546988">
    <property type="protein sequence ID" value="EPY53279.1"/>
    <property type="molecule type" value="Genomic_DNA"/>
</dbReference>
<dbReference type="InterPro" id="IPR000008">
    <property type="entry name" value="C2_dom"/>
</dbReference>
<dbReference type="GO" id="GO:0071944">
    <property type="term" value="C:cell periphery"/>
    <property type="evidence" value="ECO:0007669"/>
    <property type="project" value="UniProtKB-ARBA"/>
</dbReference>
<dbReference type="CDD" id="cd04040">
    <property type="entry name" value="C2D_Tricalbin-like"/>
    <property type="match status" value="1"/>
</dbReference>
<evidence type="ECO:0000256" key="9">
    <source>
        <dbReference type="ARBA" id="ARBA00023121"/>
    </source>
</evidence>
<dbReference type="AlphaFoldDB" id="S9W417"/>
<dbReference type="HOGENOM" id="CLU_001661_1_0_1"/>
<feature type="domain" description="C2" evidence="13">
    <location>
        <begin position="679"/>
        <end position="801"/>
    </location>
</feature>
<evidence type="ECO:0000259" key="13">
    <source>
        <dbReference type="PROSITE" id="PS50004"/>
    </source>
</evidence>
<comment type="subcellular location">
    <subcellularLocation>
        <location evidence="1">Endoplasmic reticulum membrane</location>
    </subcellularLocation>
</comment>
<dbReference type="CDD" id="cd04052">
    <property type="entry name" value="C2B_Tricalbin-like"/>
    <property type="match status" value="1"/>
</dbReference>
<name>S9W417_SCHCR</name>
<evidence type="ECO:0000256" key="10">
    <source>
        <dbReference type="ARBA" id="ARBA00023136"/>
    </source>
</evidence>
<dbReference type="Pfam" id="PF25669">
    <property type="entry name" value="SMP_MUG190-like"/>
    <property type="match status" value="2"/>
</dbReference>
<feature type="compositionally biased region" description="Basic and acidic residues" evidence="11">
    <location>
        <begin position="858"/>
        <end position="870"/>
    </location>
</feature>
<keyword evidence="9" id="KW-0446">Lipid-binding</keyword>
<dbReference type="RefSeq" id="XP_013021527.1">
    <property type="nucleotide sequence ID" value="XM_013166073.1"/>
</dbReference>
<feature type="compositionally biased region" description="Polar residues" evidence="11">
    <location>
        <begin position="836"/>
        <end position="857"/>
    </location>
</feature>
<accession>S9W417</accession>
<keyword evidence="4 12" id="KW-0812">Transmembrane</keyword>